<evidence type="ECO:0000259" key="3">
    <source>
        <dbReference type="PROSITE" id="PS50102"/>
    </source>
</evidence>
<dbReference type="Gene3D" id="3.30.70.330">
    <property type="match status" value="1"/>
</dbReference>
<keyword evidence="1" id="KW-0694">RNA-binding</keyword>
<dbReference type="SUPFAM" id="SSF54928">
    <property type="entry name" value="RNA-binding domain, RBD"/>
    <property type="match status" value="1"/>
</dbReference>
<feature type="compositionally biased region" description="Basic and acidic residues" evidence="2">
    <location>
        <begin position="77"/>
        <end position="95"/>
    </location>
</feature>
<sequence>MNIYVANLSYDAAEEDLKNIFGEFGKVDSVNIIKDKYTGKSRGFGFVEMPSDEESKKAIDELQGKDFQGRPLSVNEARPRKERAPRNDSFNRDFE</sequence>
<proteinExistence type="predicted"/>
<dbReference type="PROSITE" id="PS50102">
    <property type="entry name" value="RRM"/>
    <property type="match status" value="1"/>
</dbReference>
<dbReference type="CDD" id="cd21608">
    <property type="entry name" value="RRM2_NsCP33_like"/>
    <property type="match status" value="1"/>
</dbReference>
<accession>A0A3B1DRZ8</accession>
<dbReference type="InterPro" id="IPR012677">
    <property type="entry name" value="Nucleotide-bd_a/b_plait_sf"/>
</dbReference>
<dbReference type="SMART" id="SM00360">
    <property type="entry name" value="RRM"/>
    <property type="match status" value="1"/>
</dbReference>
<dbReference type="GO" id="GO:0003723">
    <property type="term" value="F:RNA binding"/>
    <property type="evidence" value="ECO:0007669"/>
    <property type="project" value="UniProtKB-KW"/>
</dbReference>
<dbReference type="AlphaFoldDB" id="A0A3B1DRZ8"/>
<dbReference type="InterPro" id="IPR035979">
    <property type="entry name" value="RBD_domain_sf"/>
</dbReference>
<dbReference type="Pfam" id="PF00076">
    <property type="entry name" value="RRM_1"/>
    <property type="match status" value="1"/>
</dbReference>
<feature type="domain" description="RRM" evidence="3">
    <location>
        <begin position="1"/>
        <end position="79"/>
    </location>
</feature>
<protein>
    <submittedName>
        <fullName evidence="4">RNA-binding protein</fullName>
    </submittedName>
</protein>
<dbReference type="EMBL" id="UOYO01000014">
    <property type="protein sequence ID" value="VAY86552.1"/>
    <property type="molecule type" value="Genomic_DNA"/>
</dbReference>
<feature type="compositionally biased region" description="Basic and acidic residues" evidence="2">
    <location>
        <begin position="55"/>
        <end position="68"/>
    </location>
</feature>
<reference evidence="4" key="1">
    <citation type="submission" date="2018-10" db="EMBL/GenBank/DDBJ databases">
        <authorList>
            <person name="Aoki K."/>
        </authorList>
    </citation>
    <scope>NUCLEOTIDE SEQUENCE</scope>
</reference>
<name>A0A3B1DRZ8_9ZZZZ</name>
<evidence type="ECO:0000313" key="4">
    <source>
        <dbReference type="EMBL" id="VAY86552.1"/>
    </source>
</evidence>
<evidence type="ECO:0000256" key="2">
    <source>
        <dbReference type="SAM" id="MobiDB-lite"/>
    </source>
</evidence>
<feature type="region of interest" description="Disordered" evidence="2">
    <location>
        <begin position="55"/>
        <end position="95"/>
    </location>
</feature>
<evidence type="ECO:0000256" key="1">
    <source>
        <dbReference type="ARBA" id="ARBA00022884"/>
    </source>
</evidence>
<dbReference type="InterPro" id="IPR052462">
    <property type="entry name" value="SLIRP/GR-RBP-like"/>
</dbReference>
<dbReference type="PANTHER" id="PTHR48027">
    <property type="entry name" value="HETEROGENEOUS NUCLEAR RIBONUCLEOPROTEIN 87F-RELATED"/>
    <property type="match status" value="1"/>
</dbReference>
<dbReference type="InterPro" id="IPR000504">
    <property type="entry name" value="RRM_dom"/>
</dbReference>
<dbReference type="InterPro" id="IPR048289">
    <property type="entry name" value="RRM2_NsCP33-like"/>
</dbReference>
<gene>
    <name evidence="4" type="ORF">MNB_ARC-1_512</name>
</gene>
<organism evidence="4">
    <name type="scientific">hydrothermal vent metagenome</name>
    <dbReference type="NCBI Taxonomy" id="652676"/>
    <lineage>
        <taxon>unclassified sequences</taxon>
        <taxon>metagenomes</taxon>
        <taxon>ecological metagenomes</taxon>
    </lineage>
</organism>